<keyword evidence="2 7" id="KW-0489">Methyltransferase</keyword>
<comment type="similarity">
    <text evidence="1">Belongs to the CFA/CMAS family.</text>
</comment>
<dbReference type="EC" id="2.1.1.-" evidence="7"/>
<keyword evidence="8" id="KW-1185">Reference proteome</keyword>
<evidence type="ECO:0000256" key="4">
    <source>
        <dbReference type="ARBA" id="ARBA00022691"/>
    </source>
</evidence>
<dbReference type="PANTHER" id="PTHR43667">
    <property type="entry name" value="CYCLOPROPANE-FATTY-ACYL-PHOSPHOLIPID SYNTHASE"/>
    <property type="match status" value="1"/>
</dbReference>
<gene>
    <name evidence="7" type="ORF">ACFSCS_03800</name>
</gene>
<dbReference type="InterPro" id="IPR050723">
    <property type="entry name" value="CFA/CMAS"/>
</dbReference>
<protein>
    <submittedName>
        <fullName evidence="7">SAM-dependent methyltransferase</fullName>
        <ecNumber evidence="7">2.1.1.-</ecNumber>
    </submittedName>
</protein>
<proteinExistence type="inferred from homology"/>
<dbReference type="Proteomes" id="UP001597326">
    <property type="component" value="Unassembled WGS sequence"/>
</dbReference>
<dbReference type="RefSeq" id="WP_343872315.1">
    <property type="nucleotide sequence ID" value="NZ_BAAAIX010000007.1"/>
</dbReference>
<dbReference type="InterPro" id="IPR013217">
    <property type="entry name" value="Methyltransf_12"/>
</dbReference>
<evidence type="ECO:0000259" key="6">
    <source>
        <dbReference type="Pfam" id="PF08242"/>
    </source>
</evidence>
<evidence type="ECO:0000256" key="3">
    <source>
        <dbReference type="ARBA" id="ARBA00022679"/>
    </source>
</evidence>
<comment type="caution">
    <text evidence="7">The sequence shown here is derived from an EMBL/GenBank/DDBJ whole genome shotgun (WGS) entry which is preliminary data.</text>
</comment>
<dbReference type="GO" id="GO:0008168">
    <property type="term" value="F:methyltransferase activity"/>
    <property type="evidence" value="ECO:0007669"/>
    <property type="project" value="UniProtKB-KW"/>
</dbReference>
<evidence type="ECO:0000256" key="5">
    <source>
        <dbReference type="ARBA" id="ARBA00023098"/>
    </source>
</evidence>
<keyword evidence="3 7" id="KW-0808">Transferase</keyword>
<evidence type="ECO:0000256" key="1">
    <source>
        <dbReference type="ARBA" id="ARBA00010815"/>
    </source>
</evidence>
<keyword evidence="5" id="KW-0443">Lipid metabolism</keyword>
<organism evidence="7 8">
    <name type="scientific">Luteococcus peritonei</name>
    <dbReference type="NCBI Taxonomy" id="88874"/>
    <lineage>
        <taxon>Bacteria</taxon>
        <taxon>Bacillati</taxon>
        <taxon>Actinomycetota</taxon>
        <taxon>Actinomycetes</taxon>
        <taxon>Propionibacteriales</taxon>
        <taxon>Propionibacteriaceae</taxon>
        <taxon>Luteococcus</taxon>
    </lineage>
</organism>
<evidence type="ECO:0000256" key="2">
    <source>
        <dbReference type="ARBA" id="ARBA00022603"/>
    </source>
</evidence>
<dbReference type="InterPro" id="IPR036388">
    <property type="entry name" value="WH-like_DNA-bd_sf"/>
</dbReference>
<dbReference type="Gene3D" id="3.40.50.150">
    <property type="entry name" value="Vaccinia Virus protein VP39"/>
    <property type="match status" value="1"/>
</dbReference>
<dbReference type="InterPro" id="IPR029063">
    <property type="entry name" value="SAM-dependent_MTases_sf"/>
</dbReference>
<keyword evidence="4" id="KW-0949">S-adenosyl-L-methionine</keyword>
<dbReference type="GO" id="GO:0032259">
    <property type="term" value="P:methylation"/>
    <property type="evidence" value="ECO:0007669"/>
    <property type="project" value="UniProtKB-KW"/>
</dbReference>
<reference evidence="8" key="1">
    <citation type="journal article" date="2019" name="Int. J. Syst. Evol. Microbiol.">
        <title>The Global Catalogue of Microorganisms (GCM) 10K type strain sequencing project: providing services to taxonomists for standard genome sequencing and annotation.</title>
        <authorList>
            <consortium name="The Broad Institute Genomics Platform"/>
            <consortium name="The Broad Institute Genome Sequencing Center for Infectious Disease"/>
            <person name="Wu L."/>
            <person name="Ma J."/>
        </authorList>
    </citation>
    <scope>NUCLEOTIDE SEQUENCE [LARGE SCALE GENOMIC DNA]</scope>
    <source>
        <strain evidence="8">CAIM 431</strain>
    </source>
</reference>
<accession>A0ABW4RTG9</accession>
<name>A0ABW4RTG9_9ACTN</name>
<feature type="domain" description="Methyltransferase type 12" evidence="6">
    <location>
        <begin position="181"/>
        <end position="279"/>
    </location>
</feature>
<dbReference type="PANTHER" id="PTHR43667:SF1">
    <property type="entry name" value="CYCLOPROPANE-FATTY-ACYL-PHOSPHOLIPID SYNTHASE"/>
    <property type="match status" value="1"/>
</dbReference>
<dbReference type="Gene3D" id="1.10.10.10">
    <property type="entry name" value="Winged helix-like DNA-binding domain superfamily/Winged helix DNA-binding domain"/>
    <property type="match status" value="1"/>
</dbReference>
<evidence type="ECO:0000313" key="8">
    <source>
        <dbReference type="Proteomes" id="UP001597326"/>
    </source>
</evidence>
<sequence length="346" mass="37619">MKPLSSLSNLAPLKDLARRGWMPGIMDFGRLVPSYFRVAFLGAGLRGGILQQLDRRPATVAELVGELGMDPELSDGLASWLDLGVTLGELRCEDGRYALRSRRARSLVRPGNDPLAAMYEKMAELDHRLVAETPQRLREGRRFELGDADAEIVARSSRLGEPWLAEAVRRLVPAQGPVRLLEVGCGSGAHIRTACRHNPALTALGLELQEPAAELARRNLADWGLGDRAQVETGDVRDRTPDGSFDVVTLHQNVYYFPEREQAEVLRHLAGFLAPGGRLVATTVVRGTGIATCGLDLWGAMTRGAARLPLVDELTARLQQAGLEQVQAIPLGADGMYHAFTGVRPA</sequence>
<evidence type="ECO:0000313" key="7">
    <source>
        <dbReference type="EMBL" id="MFD1889310.1"/>
    </source>
</evidence>
<dbReference type="SUPFAM" id="SSF53335">
    <property type="entry name" value="S-adenosyl-L-methionine-dependent methyltransferases"/>
    <property type="match status" value="1"/>
</dbReference>
<dbReference type="CDD" id="cd02440">
    <property type="entry name" value="AdoMet_MTases"/>
    <property type="match status" value="1"/>
</dbReference>
<dbReference type="EMBL" id="JBHUFZ010000008">
    <property type="protein sequence ID" value="MFD1889310.1"/>
    <property type="molecule type" value="Genomic_DNA"/>
</dbReference>
<dbReference type="Pfam" id="PF08242">
    <property type="entry name" value="Methyltransf_12"/>
    <property type="match status" value="1"/>
</dbReference>